<dbReference type="FunFam" id="1.20.58.340:FF:000004">
    <property type="entry name" value="Magnesium transport protein CorA"/>
    <property type="match status" value="1"/>
</dbReference>
<evidence type="ECO:0000256" key="12">
    <source>
        <dbReference type="RuleBase" id="RU362010"/>
    </source>
</evidence>
<dbReference type="Proteomes" id="UP000031408">
    <property type="component" value="Unassembled WGS sequence"/>
</dbReference>
<dbReference type="NCBIfam" id="TIGR00383">
    <property type="entry name" value="corA"/>
    <property type="match status" value="1"/>
</dbReference>
<dbReference type="GO" id="GO:0015087">
    <property type="term" value="F:cobalt ion transmembrane transporter activity"/>
    <property type="evidence" value="ECO:0007669"/>
    <property type="project" value="UniProtKB-UniRule"/>
</dbReference>
<comment type="function">
    <text evidence="11">Mediates influx of magnesium ions. Alternates between open and closed states. Activated by low cytoplasmic Mg(2+) levels. Inactive when cytoplasmic Mg(2+) levels are high.</text>
</comment>
<evidence type="ECO:0000256" key="7">
    <source>
        <dbReference type="ARBA" id="ARBA00022989"/>
    </source>
</evidence>
<evidence type="ECO:0000256" key="11">
    <source>
        <dbReference type="ARBA" id="ARBA00045497"/>
    </source>
</evidence>
<dbReference type="InterPro" id="IPR045861">
    <property type="entry name" value="CorA_cytoplasmic_dom"/>
</dbReference>
<reference evidence="14 15" key="1">
    <citation type="submission" date="2014-11" db="EMBL/GenBank/DDBJ databases">
        <title>Genome sequence of Flavihumibacter solisilvae 3-3.</title>
        <authorList>
            <person name="Zhou G."/>
            <person name="Li M."/>
            <person name="Wang G."/>
        </authorList>
    </citation>
    <scope>NUCLEOTIDE SEQUENCE [LARGE SCALE GENOMIC DNA]</scope>
    <source>
        <strain evidence="14 15">3-3</strain>
    </source>
</reference>
<keyword evidence="6 12" id="KW-0460">Magnesium</keyword>
<evidence type="ECO:0000313" key="14">
    <source>
        <dbReference type="EMBL" id="KIC96533.1"/>
    </source>
</evidence>
<feature type="coiled-coil region" evidence="13">
    <location>
        <begin position="194"/>
        <end position="240"/>
    </location>
</feature>
<keyword evidence="5 12" id="KW-0812">Transmembrane</keyword>
<dbReference type="GO" id="GO:0000287">
    <property type="term" value="F:magnesium ion binding"/>
    <property type="evidence" value="ECO:0007669"/>
    <property type="project" value="TreeGrafter"/>
</dbReference>
<dbReference type="GO" id="GO:0005886">
    <property type="term" value="C:plasma membrane"/>
    <property type="evidence" value="ECO:0007669"/>
    <property type="project" value="UniProtKB-SubCell"/>
</dbReference>
<keyword evidence="8 12" id="KW-0406">Ion transport</keyword>
<evidence type="ECO:0000256" key="8">
    <source>
        <dbReference type="ARBA" id="ARBA00023065"/>
    </source>
</evidence>
<keyword evidence="9 12" id="KW-0472">Membrane</keyword>
<keyword evidence="15" id="KW-1185">Reference proteome</keyword>
<protein>
    <recommendedName>
        <fullName evidence="12">Magnesium transport protein CorA</fullName>
    </recommendedName>
</protein>
<evidence type="ECO:0000256" key="4">
    <source>
        <dbReference type="ARBA" id="ARBA00022475"/>
    </source>
</evidence>
<dbReference type="InterPro" id="IPR004488">
    <property type="entry name" value="Mg/Co-transport_prot_CorA"/>
</dbReference>
<comment type="similarity">
    <text evidence="2 12">Belongs to the CorA metal ion transporter (MIT) (TC 1.A.35) family.</text>
</comment>
<dbReference type="Pfam" id="PF01544">
    <property type="entry name" value="CorA"/>
    <property type="match status" value="1"/>
</dbReference>
<dbReference type="InterPro" id="IPR002523">
    <property type="entry name" value="MgTranspt_CorA/ZnTranspt_ZntB"/>
</dbReference>
<dbReference type="STRING" id="1349421.OI18_01285"/>
<dbReference type="GO" id="GO:0050897">
    <property type="term" value="F:cobalt ion binding"/>
    <property type="evidence" value="ECO:0007669"/>
    <property type="project" value="TreeGrafter"/>
</dbReference>
<feature type="transmembrane region" description="Helical" evidence="12">
    <location>
        <begin position="309"/>
        <end position="329"/>
    </location>
</feature>
<proteinExistence type="inferred from homology"/>
<dbReference type="InterPro" id="IPR045863">
    <property type="entry name" value="CorA_TM1_TM2"/>
</dbReference>
<accession>A0A0C1LML0</accession>
<keyword evidence="4 12" id="KW-1003">Cell membrane</keyword>
<sequence length="367" mass="42872">MTKPTRRYLGYLGLNTLFGTDRTKQILHVNPTVIPQREEAREVRAYVYDFNDREIEVKEYNEVAPLLQYRNSGRVSWINVDGLRKADVEAICNHYGVHALLLEDILSIDQRPKMDEVEGVLFCLLNMLYFNDQHGTVEQEQISIVLGKDFVISFQEDASRDVFNPLRDKLRISTSKIRQRSADYLCYSMLDHIVDNYFLVMERLGVRIEELEEQVIQNSNSRALARISALRKELIVLKRNLAPVRDLVNGIIRSESDLLDDRTTKYYKDVYDHIMQAYDLCENYRDIMVNMQDLYINNVNLKMNEVMKVMAIVTCLMAPATVIGGIFGMNFDKIPYLHNDYGFYIAVGLMLLIPIYMLWVFNKRGWF</sequence>
<evidence type="ECO:0000256" key="1">
    <source>
        <dbReference type="ARBA" id="ARBA00004651"/>
    </source>
</evidence>
<feature type="transmembrane region" description="Helical" evidence="12">
    <location>
        <begin position="341"/>
        <end position="361"/>
    </location>
</feature>
<dbReference type="CDD" id="cd12828">
    <property type="entry name" value="TmCorA-like_1"/>
    <property type="match status" value="1"/>
</dbReference>
<dbReference type="Gene3D" id="3.30.460.20">
    <property type="entry name" value="CorA soluble domain-like"/>
    <property type="match status" value="1"/>
</dbReference>
<evidence type="ECO:0000256" key="13">
    <source>
        <dbReference type="SAM" id="Coils"/>
    </source>
</evidence>
<dbReference type="SUPFAM" id="SSF143865">
    <property type="entry name" value="CorA soluble domain-like"/>
    <property type="match status" value="1"/>
</dbReference>
<evidence type="ECO:0000313" key="15">
    <source>
        <dbReference type="Proteomes" id="UP000031408"/>
    </source>
</evidence>
<keyword evidence="7 12" id="KW-1133">Transmembrane helix</keyword>
<evidence type="ECO:0000256" key="5">
    <source>
        <dbReference type="ARBA" id="ARBA00022692"/>
    </source>
</evidence>
<evidence type="ECO:0000256" key="2">
    <source>
        <dbReference type="ARBA" id="ARBA00009765"/>
    </source>
</evidence>
<evidence type="ECO:0000256" key="10">
    <source>
        <dbReference type="ARBA" id="ARBA00034269"/>
    </source>
</evidence>
<dbReference type="SUPFAM" id="SSF144083">
    <property type="entry name" value="Magnesium transport protein CorA, transmembrane region"/>
    <property type="match status" value="1"/>
</dbReference>
<comment type="catalytic activity">
    <reaction evidence="10">
        <text>Mg(2+)(in) = Mg(2+)(out)</text>
        <dbReference type="Rhea" id="RHEA:29827"/>
        <dbReference type="ChEBI" id="CHEBI:18420"/>
    </reaction>
</comment>
<dbReference type="GO" id="GO:0015095">
    <property type="term" value="F:magnesium ion transmembrane transporter activity"/>
    <property type="evidence" value="ECO:0007669"/>
    <property type="project" value="UniProtKB-UniRule"/>
</dbReference>
<comment type="subcellular location">
    <subcellularLocation>
        <location evidence="1">Cell membrane</location>
        <topology evidence="1">Multi-pass membrane protein</topology>
    </subcellularLocation>
    <subcellularLocation>
        <location evidence="12">Membrane</location>
        <topology evidence="12">Multi-pass membrane protein</topology>
    </subcellularLocation>
</comment>
<comment type="caution">
    <text evidence="14">The sequence shown here is derived from an EMBL/GenBank/DDBJ whole genome shotgun (WGS) entry which is preliminary data.</text>
</comment>
<evidence type="ECO:0000256" key="9">
    <source>
        <dbReference type="ARBA" id="ARBA00023136"/>
    </source>
</evidence>
<name>A0A0C1LML0_9BACT</name>
<dbReference type="Gene3D" id="1.20.58.340">
    <property type="entry name" value="Magnesium transport protein CorA, transmembrane region"/>
    <property type="match status" value="2"/>
</dbReference>
<dbReference type="EMBL" id="JSVC01000001">
    <property type="protein sequence ID" value="KIC96533.1"/>
    <property type="molecule type" value="Genomic_DNA"/>
</dbReference>
<keyword evidence="13" id="KW-0175">Coiled coil</keyword>
<organism evidence="14 15">
    <name type="scientific">Flavihumibacter solisilvae</name>
    <dbReference type="NCBI Taxonomy" id="1349421"/>
    <lineage>
        <taxon>Bacteria</taxon>
        <taxon>Pseudomonadati</taxon>
        <taxon>Bacteroidota</taxon>
        <taxon>Chitinophagia</taxon>
        <taxon>Chitinophagales</taxon>
        <taxon>Chitinophagaceae</taxon>
        <taxon>Flavihumibacter</taxon>
    </lineage>
</organism>
<dbReference type="PANTHER" id="PTHR46494">
    <property type="entry name" value="CORA FAMILY METAL ION TRANSPORTER (EUROFUNG)"/>
    <property type="match status" value="1"/>
</dbReference>
<evidence type="ECO:0000256" key="3">
    <source>
        <dbReference type="ARBA" id="ARBA00022448"/>
    </source>
</evidence>
<evidence type="ECO:0000256" key="6">
    <source>
        <dbReference type="ARBA" id="ARBA00022842"/>
    </source>
</evidence>
<dbReference type="AlphaFoldDB" id="A0A0C1LML0"/>
<keyword evidence="3 12" id="KW-0813">Transport</keyword>
<dbReference type="PANTHER" id="PTHR46494:SF1">
    <property type="entry name" value="CORA FAMILY METAL ION TRANSPORTER (EUROFUNG)"/>
    <property type="match status" value="1"/>
</dbReference>
<gene>
    <name evidence="12" type="primary">corA</name>
    <name evidence="14" type="ORF">OI18_01285</name>
</gene>